<dbReference type="AlphaFoldDB" id="A0A8H7PWS8"/>
<dbReference type="EMBL" id="JAEPRA010000008">
    <property type="protein sequence ID" value="KAG2181727.1"/>
    <property type="molecule type" value="Genomic_DNA"/>
</dbReference>
<proteinExistence type="predicted"/>
<evidence type="ECO:0000256" key="1">
    <source>
        <dbReference type="SAM" id="SignalP"/>
    </source>
</evidence>
<gene>
    <name evidence="2" type="ORF">INT44_008542</name>
</gene>
<keyword evidence="1" id="KW-0732">Signal</keyword>
<comment type="caution">
    <text evidence="2">The sequence shown here is derived from an EMBL/GenBank/DDBJ whole genome shotgun (WGS) entry which is preliminary data.</text>
</comment>
<name>A0A8H7PWS8_9FUNG</name>
<dbReference type="Proteomes" id="UP000612746">
    <property type="component" value="Unassembled WGS sequence"/>
</dbReference>
<keyword evidence="3" id="KW-1185">Reference proteome</keyword>
<feature type="signal peptide" evidence="1">
    <location>
        <begin position="1"/>
        <end position="22"/>
    </location>
</feature>
<reference evidence="2" key="1">
    <citation type="submission" date="2020-12" db="EMBL/GenBank/DDBJ databases">
        <title>Metabolic potential, ecology and presence of endohyphal bacteria is reflected in genomic diversity of Mucoromycotina.</title>
        <authorList>
            <person name="Muszewska A."/>
            <person name="Okrasinska A."/>
            <person name="Steczkiewicz K."/>
            <person name="Drgas O."/>
            <person name="Orlowska M."/>
            <person name="Perlinska-Lenart U."/>
            <person name="Aleksandrzak-Piekarczyk T."/>
            <person name="Szatraj K."/>
            <person name="Zielenkiewicz U."/>
            <person name="Pilsyk S."/>
            <person name="Malc E."/>
            <person name="Mieczkowski P."/>
            <person name="Kruszewska J.S."/>
            <person name="Biernat P."/>
            <person name="Pawlowska J."/>
        </authorList>
    </citation>
    <scope>NUCLEOTIDE SEQUENCE</scope>
    <source>
        <strain evidence="2">WA0000051536</strain>
    </source>
</reference>
<evidence type="ECO:0008006" key="4">
    <source>
        <dbReference type="Google" id="ProtNLM"/>
    </source>
</evidence>
<evidence type="ECO:0000313" key="2">
    <source>
        <dbReference type="EMBL" id="KAG2181727.1"/>
    </source>
</evidence>
<accession>A0A8H7PWS8</accession>
<organism evidence="2 3">
    <name type="scientific">Umbelopsis vinacea</name>
    <dbReference type="NCBI Taxonomy" id="44442"/>
    <lineage>
        <taxon>Eukaryota</taxon>
        <taxon>Fungi</taxon>
        <taxon>Fungi incertae sedis</taxon>
        <taxon>Mucoromycota</taxon>
        <taxon>Mucoromycotina</taxon>
        <taxon>Umbelopsidomycetes</taxon>
        <taxon>Umbelopsidales</taxon>
        <taxon>Umbelopsidaceae</taxon>
        <taxon>Umbelopsis</taxon>
    </lineage>
</organism>
<sequence length="302" mass="34624">MQLVHLPVELQLLILTEVLASAEQGCSSLVQRDRSPLFILPLLLACKTFHNYLMTHPLYHRIRLWMQFRQITKQDLPVTIAILQGPGDGLLRANFTILDMHVRLERVGPSSADHDQQAFLVFEEQNMQSRGRLKHTKIHDWLVSETVPRPGKSRLLSATSTGSGNPEDLVTKIPIFHYHQFLENTLEFANKNDLCVWIWKRSARFFSGHNVGVLVGGRGRRSSNRSIYLLDDREDEPIDCTNEYGHCKVCDKYQANTTALQFHFVVDSPRNGFLAYERQVEPPRNFTQDMLSNNVHFFAGLG</sequence>
<dbReference type="OrthoDB" id="2326256at2759"/>
<feature type="chain" id="PRO_5034726242" description="F-box domain-containing protein" evidence="1">
    <location>
        <begin position="23"/>
        <end position="302"/>
    </location>
</feature>
<protein>
    <recommendedName>
        <fullName evidence="4">F-box domain-containing protein</fullName>
    </recommendedName>
</protein>
<evidence type="ECO:0000313" key="3">
    <source>
        <dbReference type="Proteomes" id="UP000612746"/>
    </source>
</evidence>